<dbReference type="PANTHER" id="PTHR11895:SF7">
    <property type="entry name" value="GLUTAMYL-TRNA(GLN) AMIDOTRANSFERASE SUBUNIT A, MITOCHONDRIAL"/>
    <property type="match status" value="1"/>
</dbReference>
<comment type="subunit">
    <text evidence="5">Subunit of the heterotrimeric GatCAB amidotransferase (AdT) complex, composed of A, B and C subunits.</text>
</comment>
<dbReference type="Pfam" id="PF01425">
    <property type="entry name" value="Amidase"/>
    <property type="match status" value="1"/>
</dbReference>
<keyword evidence="4 5" id="KW-0648">Protein biosynthesis</keyword>
<dbReference type="PANTHER" id="PTHR11895">
    <property type="entry name" value="TRANSAMIDASE"/>
    <property type="match status" value="1"/>
</dbReference>
<comment type="similarity">
    <text evidence="5">Belongs to the amidase family. GatA subfamily.</text>
</comment>
<keyword evidence="3 5" id="KW-0067">ATP-binding</keyword>
<organism evidence="7">
    <name type="scientific">Photinus pyralis</name>
    <name type="common">Common eastern firefly</name>
    <name type="synonym">Lampyris pyralis</name>
    <dbReference type="NCBI Taxonomy" id="7054"/>
    <lineage>
        <taxon>Eukaryota</taxon>
        <taxon>Metazoa</taxon>
        <taxon>Ecdysozoa</taxon>
        <taxon>Arthropoda</taxon>
        <taxon>Hexapoda</taxon>
        <taxon>Insecta</taxon>
        <taxon>Pterygota</taxon>
        <taxon>Neoptera</taxon>
        <taxon>Endopterygota</taxon>
        <taxon>Coleoptera</taxon>
        <taxon>Polyphaga</taxon>
        <taxon>Elateriformia</taxon>
        <taxon>Elateroidea</taxon>
        <taxon>Lampyridae</taxon>
        <taxon>Lampyrinae</taxon>
        <taxon>Photinus</taxon>
    </lineage>
</organism>
<evidence type="ECO:0000256" key="1">
    <source>
        <dbReference type="ARBA" id="ARBA00022598"/>
    </source>
</evidence>
<comment type="subcellular location">
    <subcellularLocation>
        <location evidence="5">Mitochondrion</location>
    </subcellularLocation>
</comment>
<keyword evidence="1 5" id="KW-0436">Ligase</keyword>
<dbReference type="AlphaFoldDB" id="A0A1Y1L0R6"/>
<dbReference type="GO" id="GO:0030956">
    <property type="term" value="C:glutamyl-tRNA(Gln) amidotransferase complex"/>
    <property type="evidence" value="ECO:0007669"/>
    <property type="project" value="UniProtKB-UniRule"/>
</dbReference>
<gene>
    <name evidence="5" type="primary">GatA</name>
</gene>
<feature type="domain" description="Amidase" evidence="6">
    <location>
        <begin position="25"/>
        <end position="475"/>
    </location>
</feature>
<dbReference type="InterPro" id="IPR023631">
    <property type="entry name" value="Amidase_dom"/>
</dbReference>
<dbReference type="GO" id="GO:0005524">
    <property type="term" value="F:ATP binding"/>
    <property type="evidence" value="ECO:0007669"/>
    <property type="project" value="UniProtKB-KW"/>
</dbReference>
<dbReference type="EC" id="6.3.5.7" evidence="5"/>
<dbReference type="GO" id="GO:0070681">
    <property type="term" value="P:glutaminyl-tRNAGln biosynthesis via transamidation"/>
    <property type="evidence" value="ECO:0007669"/>
    <property type="project" value="UniProtKB-UniRule"/>
</dbReference>
<protein>
    <recommendedName>
        <fullName evidence="5">Glutamyl-tRNA(Gln) amidotransferase subunit A, mitochondrial</fullName>
        <shortName evidence="5">Glu-AdT subunit A</shortName>
        <ecNumber evidence="5">6.3.5.7</ecNumber>
    </recommendedName>
</protein>
<feature type="active site" description="Acyl-ester intermediate" evidence="5">
    <location>
        <position position="182"/>
    </location>
</feature>
<dbReference type="HAMAP" id="MF_00120">
    <property type="entry name" value="GatA"/>
    <property type="match status" value="1"/>
</dbReference>
<dbReference type="GO" id="GO:0005739">
    <property type="term" value="C:mitochondrion"/>
    <property type="evidence" value="ECO:0007669"/>
    <property type="project" value="UniProtKB-SubCell"/>
</dbReference>
<proteinExistence type="inferred from homology"/>
<evidence type="ECO:0000256" key="2">
    <source>
        <dbReference type="ARBA" id="ARBA00022741"/>
    </source>
</evidence>
<sequence length="494" mass="54369">MERILSSSLRIANRLLQDNSITATELTEACLKRAKQTTKYNAFITLTRNEAKNLSEASTQRYREQKPLSEMDGITIAMKDNFCTKNIKTTCASKMLENFTPTYSATVYDRLIGAGAVMIGKCNLDQFAMGSGTIDSIYGPTKNVWGFEDEDFYIAGGSSGGCAIAVSTGACFAAIGSDTGGSTRNPASYCGLVGLKPTYGLVSRLGLIPLVNSMDVPGILTRYVDDCVTVLNVIAGHDPKDSTTLTKPYRKISLPSANKLGVKGLRVGLPVEYYSSNLDEEVLEVWEEMAQLLEDHGADVREISMPNTEHSIVCYSILNQCEVASNMARYDGIEFGFRADINTSTEQLYATSRSLGFNDIVRNRILTGNYFLLNRNYEAYFNQALKVRRLILNDFDKAWEDVQVLLTPTTLTTAPKYTEFQNKTNRDQCAFQDYCTQPANMAGVPAVSIPIKLSGSGMPLSIQIMGRNLSEPMILALAKFIESKVKFVQNSPLS</sequence>
<evidence type="ECO:0000313" key="7">
    <source>
        <dbReference type="EMBL" id="JAV66371.1"/>
    </source>
</evidence>
<reference evidence="7" key="1">
    <citation type="journal article" date="2016" name="Sci. Rep.">
        <title>Molecular characterization of firefly nuptial gifts: a multi-omics approach sheds light on postcopulatory sexual selection.</title>
        <authorList>
            <person name="Al-Wathiqui N."/>
            <person name="Fallon T.R."/>
            <person name="South A."/>
            <person name="Weng J.K."/>
            <person name="Lewis S.M."/>
        </authorList>
    </citation>
    <scope>NUCLEOTIDE SEQUENCE</scope>
</reference>
<dbReference type="EMBL" id="GEZM01070640">
    <property type="protein sequence ID" value="JAV66371.1"/>
    <property type="molecule type" value="Transcribed_RNA"/>
</dbReference>
<evidence type="ECO:0000256" key="4">
    <source>
        <dbReference type="ARBA" id="ARBA00022917"/>
    </source>
</evidence>
<dbReference type="InterPro" id="IPR036928">
    <property type="entry name" value="AS_sf"/>
</dbReference>
<accession>A0A1Y1L0R6</accession>
<dbReference type="GO" id="GO:0032543">
    <property type="term" value="P:mitochondrial translation"/>
    <property type="evidence" value="ECO:0007669"/>
    <property type="project" value="UniProtKB-UniRule"/>
</dbReference>
<dbReference type="Gene3D" id="3.90.1300.10">
    <property type="entry name" value="Amidase signature (AS) domain"/>
    <property type="match status" value="1"/>
</dbReference>
<comment type="catalytic activity">
    <reaction evidence="5">
        <text>L-glutamyl-tRNA(Gln) + L-glutamine + ATP + H2O = L-glutaminyl-tRNA(Gln) + L-glutamate + ADP + phosphate + H(+)</text>
        <dbReference type="Rhea" id="RHEA:17521"/>
        <dbReference type="Rhea" id="RHEA-COMP:9681"/>
        <dbReference type="Rhea" id="RHEA-COMP:9684"/>
        <dbReference type="ChEBI" id="CHEBI:15377"/>
        <dbReference type="ChEBI" id="CHEBI:15378"/>
        <dbReference type="ChEBI" id="CHEBI:29985"/>
        <dbReference type="ChEBI" id="CHEBI:30616"/>
        <dbReference type="ChEBI" id="CHEBI:43474"/>
        <dbReference type="ChEBI" id="CHEBI:58359"/>
        <dbReference type="ChEBI" id="CHEBI:78520"/>
        <dbReference type="ChEBI" id="CHEBI:78521"/>
        <dbReference type="ChEBI" id="CHEBI:456216"/>
        <dbReference type="EC" id="6.3.5.7"/>
    </reaction>
</comment>
<comment type="function">
    <text evidence="5">Allows the formation of correctly charged Gln-tRNA(Gln) through the transamidation of misacylated Glu-tRNA(Gln) in the mitochondria. The reaction takes place in the presence of glutamine and ATP through an activated gamma-phospho-Glu-tRNA(Gln).</text>
</comment>
<evidence type="ECO:0000259" key="6">
    <source>
        <dbReference type="Pfam" id="PF01425"/>
    </source>
</evidence>
<keyword evidence="2 5" id="KW-0547">Nucleotide-binding</keyword>
<dbReference type="InterPro" id="IPR004412">
    <property type="entry name" value="GatA"/>
</dbReference>
<evidence type="ECO:0000256" key="3">
    <source>
        <dbReference type="ARBA" id="ARBA00022840"/>
    </source>
</evidence>
<dbReference type="InterPro" id="IPR000120">
    <property type="entry name" value="Amidase"/>
</dbReference>
<keyword evidence="5" id="KW-0496">Mitochondrion</keyword>
<name>A0A1Y1L0R6_PHOPY</name>
<feature type="active site" description="Charge relay system" evidence="5">
    <location>
        <position position="158"/>
    </location>
</feature>
<dbReference type="GO" id="GO:0050567">
    <property type="term" value="F:glutaminyl-tRNA synthase (glutamine-hydrolyzing) activity"/>
    <property type="evidence" value="ECO:0007669"/>
    <property type="project" value="UniProtKB-UniRule"/>
</dbReference>
<dbReference type="SUPFAM" id="SSF75304">
    <property type="entry name" value="Amidase signature (AS) enzymes"/>
    <property type="match status" value="1"/>
</dbReference>
<evidence type="ECO:0000256" key="5">
    <source>
        <dbReference type="HAMAP-Rule" id="MF_03150"/>
    </source>
</evidence>
<feature type="active site" description="Charge relay system" evidence="5">
    <location>
        <position position="79"/>
    </location>
</feature>